<dbReference type="HOGENOM" id="CLU_006412_1_0_1"/>
<dbReference type="InterPro" id="IPR045175">
    <property type="entry name" value="M28_fam"/>
</dbReference>
<reference evidence="21" key="2">
    <citation type="submission" date="2014-02" db="EMBL/GenBank/DDBJ databases">
        <title>Complete DNA sequence of /Kuraishia capsulata/ illustrates novel genomic features among budding yeasts (/Saccharomycotina/).</title>
        <authorList>
            <person name="Morales L."/>
            <person name="Noel B."/>
            <person name="Porcel B."/>
            <person name="Marcet-Houben M."/>
            <person name="Hullo M-F."/>
            <person name="Sacerdot C."/>
            <person name="Tekaia F."/>
            <person name="Leh-Louis V."/>
            <person name="Despons L."/>
            <person name="Khanna V."/>
            <person name="Aury J-M."/>
            <person name="Barbe V."/>
            <person name="Couloux A."/>
            <person name="Labadie K."/>
            <person name="Pelletier E."/>
            <person name="Souciet J-L."/>
            <person name="Boekhout T."/>
            <person name="Gabaldon T."/>
            <person name="Wincker P."/>
            <person name="Dujon B."/>
        </authorList>
    </citation>
    <scope>NUCLEOTIDE SEQUENCE</scope>
    <source>
        <strain evidence="21">CBS 1993</strain>
    </source>
</reference>
<dbReference type="InterPro" id="IPR007484">
    <property type="entry name" value="Peptidase_M28"/>
</dbReference>
<proteinExistence type="inferred from homology"/>
<dbReference type="SUPFAM" id="SSF53187">
    <property type="entry name" value="Zn-dependent exopeptidases"/>
    <property type="match status" value="1"/>
</dbReference>
<dbReference type="PANTHER" id="PTHR12147">
    <property type="entry name" value="METALLOPEPTIDASE M28 FAMILY MEMBER"/>
    <property type="match status" value="1"/>
</dbReference>
<feature type="domain" description="Vacuolar membrane protease transmembrane" evidence="20">
    <location>
        <begin position="396"/>
        <end position="548"/>
    </location>
</feature>
<evidence type="ECO:0000256" key="11">
    <source>
        <dbReference type="ARBA" id="ARBA00022989"/>
    </source>
</evidence>
<feature type="transmembrane region" description="Helical" evidence="17">
    <location>
        <begin position="628"/>
        <end position="648"/>
    </location>
</feature>
<feature type="domain" description="Peptidase M28" evidence="18">
    <location>
        <begin position="135"/>
        <end position="323"/>
    </location>
</feature>
<evidence type="ECO:0000256" key="3">
    <source>
        <dbReference type="ARBA" id="ARBA00004128"/>
    </source>
</evidence>
<evidence type="ECO:0000259" key="20">
    <source>
        <dbReference type="Pfam" id="PF22251"/>
    </source>
</evidence>
<dbReference type="GO" id="GO:0046872">
    <property type="term" value="F:metal ion binding"/>
    <property type="evidence" value="ECO:0007669"/>
    <property type="project" value="UniProtKB-KW"/>
</dbReference>
<feature type="transmembrane region" description="Helical" evidence="17">
    <location>
        <begin position="653"/>
        <end position="672"/>
    </location>
</feature>
<dbReference type="GeneID" id="34519819"/>
<dbReference type="InterPro" id="IPR053975">
    <property type="entry name" value="PFF1_C"/>
</dbReference>
<dbReference type="Pfam" id="PF22250">
    <property type="entry name" value="PFF1_C"/>
    <property type="match status" value="1"/>
</dbReference>
<evidence type="ECO:0000256" key="8">
    <source>
        <dbReference type="ARBA" id="ARBA00022723"/>
    </source>
</evidence>
<keyword evidence="12" id="KW-0482">Metalloprotease</keyword>
<dbReference type="InterPro" id="IPR048024">
    <property type="entry name" value="Fxna-like_M28_dom"/>
</dbReference>
<sequence>MPSSSPDSSEVSVLVRFFRSTFGFRKTTVTLVTILSYVLSVLVASYFQYEVNQPPQPEPAILTSSWYDLQRISEKFHPYDSHANDEVHDYILKRTEELASQKAYISVNDTFGQQSLFKDSVYVGYNRIVSYEDGNVLVKVDGKDTSLPGVLISAHYDSVPTAYGTTDDGMGIASMLGILQHLVEKADQPERTIVFNFNNNEEAGLFGAETFFNHEWSKLVTHFINMEGTGTGDRAILFRATDSGVSKYYGAAPRPFANSLFQLGFDSGLIHSETDYKIYKQHGLRGLDIAFYKPRNLYHTPRDGISAVSKGSLWHMESSALAAMNAMAYSDEPLDEDLSPAVFFDILGVFFFSFPVEKVYGITVALLVAVPVAIIFLLIIVIRRGTWHISLLRGWLRVPVSLLISSVAVFTTGKTLLLYNPLLLASNWFGACVLLTSTFLLINYLLLNFFAWIRPIHDQKLVALLEVNGLIWLANIYLAIKEKSHNNVGGASLLVLYVLTSASSLFGLVVMALKSTNRYRPLPKSSPVAYGATESEEAAENGSSSTPAPEAESTPLLSSQSSAKSQVDSEAEFNRKQYEHALHSFHYDWLLQFLIVAPLSILVVYLTGDLLLQGLGKTSQESARLGGATMEFLSIFAVLLGLPVVAFVHKFNAIMAVLLAITVLTSSVFTVLEPSYSWSSPLKVRFVQTIDLSGSKQPVVSLQARSGFITDVLNDIPSIKNSDDAVICDTNADDSEICQYVGLRPWLVDGSAKKNAFNHYLDVEVVNSTGDGRFSPFEAEIKIWAQQNRDCVVYFNTSNYDSLEAKAGNHNLVSPVKQVTIHHGKHVNSSTVGVDSVVPSGYSIDPVTGDEYFKLSSGIDEVKLYKVDWNRPYYHLGLKWMVPWDSDSEADGLGIQVRCLWGEADETTIVGGEKKRKVPAFEELVRYSPSNVVYSNLAMGFVEIRESVNL</sequence>
<dbReference type="STRING" id="1382522.W6MN21"/>
<evidence type="ECO:0000259" key="18">
    <source>
        <dbReference type="Pfam" id="PF04389"/>
    </source>
</evidence>
<dbReference type="Gene3D" id="3.40.630.10">
    <property type="entry name" value="Zn peptidases"/>
    <property type="match status" value="1"/>
</dbReference>
<evidence type="ECO:0000256" key="7">
    <source>
        <dbReference type="ARBA" id="ARBA00022692"/>
    </source>
</evidence>
<evidence type="ECO:0000256" key="14">
    <source>
        <dbReference type="ARBA" id="ARBA00023180"/>
    </source>
</evidence>
<feature type="transmembrane region" description="Helical" evidence="17">
    <location>
        <begin position="428"/>
        <end position="449"/>
    </location>
</feature>
<evidence type="ECO:0000256" key="6">
    <source>
        <dbReference type="ARBA" id="ARBA00022670"/>
    </source>
</evidence>
<keyword evidence="10 15" id="KW-0862">Zinc</keyword>
<evidence type="ECO:0000259" key="19">
    <source>
        <dbReference type="Pfam" id="PF22250"/>
    </source>
</evidence>
<evidence type="ECO:0000256" key="4">
    <source>
        <dbReference type="ARBA" id="ARBA00010918"/>
    </source>
</evidence>
<keyword evidence="22" id="KW-1185">Reference proteome</keyword>
<dbReference type="OrthoDB" id="76293at2759"/>
<name>W6MN21_9ASCO</name>
<keyword evidence="9 15" id="KW-0378">Hydrolase</keyword>
<dbReference type="Pfam" id="PF22251">
    <property type="entry name" value="PFF1_TM"/>
    <property type="match status" value="1"/>
</dbReference>
<reference evidence="21" key="1">
    <citation type="submission" date="2013-12" db="EMBL/GenBank/DDBJ databases">
        <authorList>
            <person name="Genoscope - CEA"/>
        </authorList>
    </citation>
    <scope>NUCLEOTIDE SEQUENCE</scope>
    <source>
        <strain evidence="21">CBS 1993</strain>
    </source>
</reference>
<dbReference type="EMBL" id="HG793127">
    <property type="protein sequence ID" value="CDK26427.1"/>
    <property type="molecule type" value="Genomic_DNA"/>
</dbReference>
<dbReference type="PANTHER" id="PTHR12147:SF58">
    <property type="entry name" value="VACUOLAR MEMBRANE PROTEASE"/>
    <property type="match status" value="1"/>
</dbReference>
<feature type="compositionally biased region" description="Low complexity" evidence="16">
    <location>
        <begin position="553"/>
        <end position="562"/>
    </location>
</feature>
<evidence type="ECO:0000313" key="22">
    <source>
        <dbReference type="Proteomes" id="UP000019384"/>
    </source>
</evidence>
<evidence type="ECO:0000256" key="16">
    <source>
        <dbReference type="SAM" id="MobiDB-lite"/>
    </source>
</evidence>
<dbReference type="Proteomes" id="UP000019384">
    <property type="component" value="Unassembled WGS sequence"/>
</dbReference>
<dbReference type="Pfam" id="PF04389">
    <property type="entry name" value="Peptidase_M28"/>
    <property type="match status" value="1"/>
</dbReference>
<evidence type="ECO:0000313" key="21">
    <source>
        <dbReference type="EMBL" id="CDK26427.1"/>
    </source>
</evidence>
<dbReference type="RefSeq" id="XP_022458431.1">
    <property type="nucleotide sequence ID" value="XM_022602647.1"/>
</dbReference>
<keyword evidence="5" id="KW-0926">Vacuole</keyword>
<evidence type="ECO:0000256" key="10">
    <source>
        <dbReference type="ARBA" id="ARBA00022833"/>
    </source>
</evidence>
<comment type="subcellular location">
    <subcellularLocation>
        <location evidence="3">Vacuole membrane</location>
        <topology evidence="3">Multi-pass membrane protein</topology>
    </subcellularLocation>
</comment>
<keyword evidence="14" id="KW-0325">Glycoprotein</keyword>
<keyword evidence="6 15" id="KW-0645">Protease</keyword>
<evidence type="ECO:0000256" key="5">
    <source>
        <dbReference type="ARBA" id="ARBA00022554"/>
    </source>
</evidence>
<keyword evidence="13 17" id="KW-0472">Membrane</keyword>
<dbReference type="EC" id="3.4.-.-" evidence="15"/>
<feature type="domain" description="Vacuolar membrane protease C-terminal" evidence="19">
    <location>
        <begin position="682"/>
        <end position="944"/>
    </location>
</feature>
<dbReference type="CDD" id="cd03875">
    <property type="entry name" value="M28_Fxna_like"/>
    <property type="match status" value="1"/>
</dbReference>
<dbReference type="GO" id="GO:0000329">
    <property type="term" value="C:fungal-type vacuole membrane"/>
    <property type="evidence" value="ECO:0007669"/>
    <property type="project" value="EnsemblFungi"/>
</dbReference>
<evidence type="ECO:0000256" key="1">
    <source>
        <dbReference type="ARBA" id="ARBA00001947"/>
    </source>
</evidence>
<organism evidence="21 22">
    <name type="scientific">Kuraishia capsulata CBS 1993</name>
    <dbReference type="NCBI Taxonomy" id="1382522"/>
    <lineage>
        <taxon>Eukaryota</taxon>
        <taxon>Fungi</taxon>
        <taxon>Dikarya</taxon>
        <taxon>Ascomycota</taxon>
        <taxon>Saccharomycotina</taxon>
        <taxon>Pichiomycetes</taxon>
        <taxon>Pichiales</taxon>
        <taxon>Pichiaceae</taxon>
        <taxon>Kuraishia</taxon>
    </lineage>
</organism>
<evidence type="ECO:0000256" key="2">
    <source>
        <dbReference type="ARBA" id="ARBA00003273"/>
    </source>
</evidence>
<comment type="function">
    <text evidence="2">May be involved in vacuolar sorting and osmoregulation.</text>
</comment>
<feature type="transmembrane region" description="Helical" evidence="17">
    <location>
        <begin position="461"/>
        <end position="480"/>
    </location>
</feature>
<protein>
    <recommendedName>
        <fullName evidence="15">Peptide hydrolase</fullName>
        <ecNumber evidence="15">3.4.-.-</ecNumber>
    </recommendedName>
</protein>
<feature type="transmembrane region" description="Helical" evidence="17">
    <location>
        <begin position="492"/>
        <end position="513"/>
    </location>
</feature>
<accession>W6MN21</accession>
<dbReference type="InterPro" id="IPR053976">
    <property type="entry name" value="PFF1_TM"/>
</dbReference>
<comment type="cofactor">
    <cofactor evidence="1">
        <name>Zn(2+)</name>
        <dbReference type="ChEBI" id="CHEBI:29105"/>
    </cofactor>
</comment>
<feature type="transmembrane region" description="Helical" evidence="17">
    <location>
        <begin position="394"/>
        <end position="416"/>
    </location>
</feature>
<evidence type="ECO:0000256" key="12">
    <source>
        <dbReference type="ARBA" id="ARBA00023049"/>
    </source>
</evidence>
<evidence type="ECO:0000256" key="13">
    <source>
        <dbReference type="ARBA" id="ARBA00023136"/>
    </source>
</evidence>
<evidence type="ECO:0000256" key="17">
    <source>
        <dbReference type="SAM" id="Phobius"/>
    </source>
</evidence>
<comment type="similarity">
    <text evidence="4 15">Belongs to the peptidase M28 family.</text>
</comment>
<dbReference type="GO" id="GO:0006508">
    <property type="term" value="P:proteolysis"/>
    <property type="evidence" value="ECO:0007669"/>
    <property type="project" value="UniProtKB-KW"/>
</dbReference>
<evidence type="ECO:0000256" key="15">
    <source>
        <dbReference type="RuleBase" id="RU361240"/>
    </source>
</evidence>
<dbReference type="GO" id="GO:0008235">
    <property type="term" value="F:metalloexopeptidase activity"/>
    <property type="evidence" value="ECO:0007669"/>
    <property type="project" value="InterPro"/>
</dbReference>
<keyword evidence="11 17" id="KW-1133">Transmembrane helix</keyword>
<keyword evidence="7 17" id="KW-0812">Transmembrane</keyword>
<keyword evidence="8 15" id="KW-0479">Metal-binding</keyword>
<dbReference type="AlphaFoldDB" id="W6MN21"/>
<feature type="transmembrane region" description="Helical" evidence="17">
    <location>
        <begin position="589"/>
        <end position="608"/>
    </location>
</feature>
<feature type="region of interest" description="Disordered" evidence="16">
    <location>
        <begin position="528"/>
        <end position="562"/>
    </location>
</feature>
<evidence type="ECO:0000256" key="9">
    <source>
        <dbReference type="ARBA" id="ARBA00022801"/>
    </source>
</evidence>
<gene>
    <name evidence="21" type="ORF">KUCA_T00002399001</name>
</gene>
<feature type="transmembrane region" description="Helical" evidence="17">
    <location>
        <begin position="359"/>
        <end position="382"/>
    </location>
</feature>